<keyword evidence="1" id="KW-0732">Signal</keyword>
<dbReference type="Gene3D" id="1.50.10.20">
    <property type="match status" value="1"/>
</dbReference>
<reference evidence="2" key="2">
    <citation type="submission" date="2020-09" db="EMBL/GenBank/DDBJ databases">
        <authorList>
            <person name="Sun Q."/>
            <person name="Ohkuma M."/>
        </authorList>
    </citation>
    <scope>NUCLEOTIDE SEQUENCE</scope>
    <source>
        <strain evidence="2">JCM 4518</strain>
    </source>
</reference>
<comment type="caution">
    <text evidence="2">The sequence shown here is derived from an EMBL/GenBank/DDBJ whole genome shotgun (WGS) entry which is preliminary data.</text>
</comment>
<name>A0A918WBA4_9ACTN</name>
<sequence>MSFSRTFRRLSLAVPAALGAVVLSTLPALATSTPAQLATSRTNGVSYLKSLQAADGSYAGSGLSNEWAFSAFAAAGTAVVDVAPGGDTAKNARTVYRNLLSTTAWPSATPVVTDYERGTLNAYAAGIDPARVSASRNLIADIYAYWQTAEPGYFGPSGNFNGTVFAALALGGAKTQSGGARVPQALTDALVAKLRANQHNDGGWTYQKAEGDPTALNTASDIDMTGAAMAALCASGVPGTDTDVVQAKNFLKGRLVASSGAFNSLYGVNTSSNGWGVAGLNACGINPQSADFTTLSGKTPVDFLIANQYNPAGGFKYKPADTAPSAYSSIDALRAVAGGGFTTAPPVPVTPGAPQWVAQAAFTAGTATRLALTVDDGSGNLKVCAVSFTPTAATTTLGDVLAAATSAAAPSGCVTGVSPVSGTGTITTVNGKANSGSNTWKVSVDGSSYATALREKTINIGDTVALRWGA</sequence>
<dbReference type="AlphaFoldDB" id="A0A918WBA4"/>
<dbReference type="RefSeq" id="WP_189977970.1">
    <property type="nucleotide sequence ID" value="NZ_BMUL01000007.1"/>
</dbReference>
<protein>
    <recommendedName>
        <fullName evidence="4">Terpene cyclase/mutase family protein</fullName>
    </recommendedName>
</protein>
<evidence type="ECO:0000256" key="1">
    <source>
        <dbReference type="SAM" id="SignalP"/>
    </source>
</evidence>
<organism evidence="2 3">
    <name type="scientific">Streptomyces termitum</name>
    <dbReference type="NCBI Taxonomy" id="67368"/>
    <lineage>
        <taxon>Bacteria</taxon>
        <taxon>Bacillati</taxon>
        <taxon>Actinomycetota</taxon>
        <taxon>Actinomycetes</taxon>
        <taxon>Kitasatosporales</taxon>
        <taxon>Streptomycetaceae</taxon>
        <taxon>Streptomyces</taxon>
    </lineage>
</organism>
<keyword evidence="3" id="KW-1185">Reference proteome</keyword>
<dbReference type="SUPFAM" id="SSF48239">
    <property type="entry name" value="Terpenoid cyclases/Protein prenyltransferases"/>
    <property type="match status" value="1"/>
</dbReference>
<dbReference type="InterPro" id="IPR008930">
    <property type="entry name" value="Terpenoid_cyclase/PrenylTrfase"/>
</dbReference>
<evidence type="ECO:0008006" key="4">
    <source>
        <dbReference type="Google" id="ProtNLM"/>
    </source>
</evidence>
<gene>
    <name evidence="2" type="ORF">GCM10010305_33490</name>
</gene>
<evidence type="ECO:0000313" key="3">
    <source>
        <dbReference type="Proteomes" id="UP000644020"/>
    </source>
</evidence>
<proteinExistence type="predicted"/>
<reference evidence="2" key="1">
    <citation type="journal article" date="2014" name="Int. J. Syst. Evol. Microbiol.">
        <title>Complete genome sequence of Corynebacterium casei LMG S-19264T (=DSM 44701T), isolated from a smear-ripened cheese.</title>
        <authorList>
            <consortium name="US DOE Joint Genome Institute (JGI-PGF)"/>
            <person name="Walter F."/>
            <person name="Albersmeier A."/>
            <person name="Kalinowski J."/>
            <person name="Ruckert C."/>
        </authorList>
    </citation>
    <scope>NUCLEOTIDE SEQUENCE</scope>
    <source>
        <strain evidence="2">JCM 4518</strain>
    </source>
</reference>
<evidence type="ECO:0000313" key="2">
    <source>
        <dbReference type="EMBL" id="GHA86905.1"/>
    </source>
</evidence>
<feature type="signal peptide" evidence="1">
    <location>
        <begin position="1"/>
        <end position="30"/>
    </location>
</feature>
<dbReference type="Proteomes" id="UP000644020">
    <property type="component" value="Unassembled WGS sequence"/>
</dbReference>
<accession>A0A918WBA4</accession>
<dbReference type="EMBL" id="BMUL01000007">
    <property type="protein sequence ID" value="GHA86905.1"/>
    <property type="molecule type" value="Genomic_DNA"/>
</dbReference>
<feature type="chain" id="PRO_5038460851" description="Terpene cyclase/mutase family protein" evidence="1">
    <location>
        <begin position="31"/>
        <end position="470"/>
    </location>
</feature>